<sequence>MPRDATDLASLLKDPSLIATKAFVAGEWIDADDGATFPVTNPARGDVICEVADLGRDETARAIAAAEAAMKGWQALTAKERANILRAWFNLMMENQQDLALILTAEMGKPVKEAMGEIAYGASFIEWFAEEGKRIYGETIPPHLPNMRLQVIKQPVGVVASITPWNFPNAMITRKVGPALAAGCGVVAKPAGETPLSALALAVLAERAGLPKGLFNVVTSSKSSDIGKEFSENHAVRKITFTGSTFVGRILLRQAADQVKKCSMELGGNAPFIVFDDADLDAAVQGAIASKFRNNGQTCVCANRIYVQEGVYDEFAKKLAEAVGKMHVGDGLDEGTELGPLVSEDAVKKVEEHIADARAKGAEVILGGDHHEKGGLFFQPTIVTGATSEMEFAQDETFGPLAPLFSFTDEDDVIAKANDTIFGLASYFYARDLSRVYKVAEALEYGIVGVNTGIISTEVAPFGGVKQSGLGREGSRHGIEDFLEMKYICMAI</sequence>
<keyword evidence="7" id="KW-1185">Reference proteome</keyword>
<dbReference type="PANTHER" id="PTHR43353:SF5">
    <property type="entry name" value="SUCCINATE-SEMIALDEHYDE DEHYDROGENASE, MITOCHONDRIAL"/>
    <property type="match status" value="1"/>
</dbReference>
<dbReference type="NCBIfam" id="TIGR01780">
    <property type="entry name" value="SSADH"/>
    <property type="match status" value="1"/>
</dbReference>
<feature type="domain" description="Aldehyde dehydrogenase" evidence="5">
    <location>
        <begin position="28"/>
        <end position="488"/>
    </location>
</feature>
<dbReference type="InterPro" id="IPR029510">
    <property type="entry name" value="Ald_DH_CS_GLU"/>
</dbReference>
<dbReference type="RefSeq" id="WP_188526345.1">
    <property type="nucleotide sequence ID" value="NZ_BMGI01000001.1"/>
</dbReference>
<evidence type="ECO:0000256" key="2">
    <source>
        <dbReference type="ARBA" id="ARBA00023002"/>
    </source>
</evidence>
<dbReference type="Gene3D" id="3.40.309.10">
    <property type="entry name" value="Aldehyde Dehydrogenase, Chain A, domain 2"/>
    <property type="match status" value="1"/>
</dbReference>
<evidence type="ECO:0000313" key="6">
    <source>
        <dbReference type="EMBL" id="GGD26321.1"/>
    </source>
</evidence>
<dbReference type="Proteomes" id="UP000617355">
    <property type="component" value="Unassembled WGS sequence"/>
</dbReference>
<dbReference type="InterPro" id="IPR015590">
    <property type="entry name" value="Aldehyde_DH_dom"/>
</dbReference>
<comment type="similarity">
    <text evidence="1 4">Belongs to the aldehyde dehydrogenase family.</text>
</comment>
<gene>
    <name evidence="6" type="primary">gabD4</name>
    <name evidence="6" type="ORF">GCM10011358_08450</name>
</gene>
<name>A0ABQ1QHJ8_9RHOB</name>
<dbReference type="Pfam" id="PF00171">
    <property type="entry name" value="Aldedh"/>
    <property type="match status" value="1"/>
</dbReference>
<evidence type="ECO:0000259" key="5">
    <source>
        <dbReference type="Pfam" id="PF00171"/>
    </source>
</evidence>
<evidence type="ECO:0000256" key="1">
    <source>
        <dbReference type="ARBA" id="ARBA00009986"/>
    </source>
</evidence>
<dbReference type="SUPFAM" id="SSF53720">
    <property type="entry name" value="ALDH-like"/>
    <property type="match status" value="1"/>
</dbReference>
<dbReference type="InterPro" id="IPR010102">
    <property type="entry name" value="Succ_semiAld_DH"/>
</dbReference>
<evidence type="ECO:0000313" key="7">
    <source>
        <dbReference type="Proteomes" id="UP000617355"/>
    </source>
</evidence>
<dbReference type="CDD" id="cd07103">
    <property type="entry name" value="ALDH_F5_SSADH_GabD"/>
    <property type="match status" value="1"/>
</dbReference>
<dbReference type="InterPro" id="IPR050740">
    <property type="entry name" value="Aldehyde_DH_Superfamily"/>
</dbReference>
<proteinExistence type="inferred from homology"/>
<dbReference type="InterPro" id="IPR016160">
    <property type="entry name" value="Ald_DH_CS_CYS"/>
</dbReference>
<comment type="caution">
    <text evidence="6">The sequence shown here is derived from an EMBL/GenBank/DDBJ whole genome shotgun (WGS) entry which is preliminary data.</text>
</comment>
<protein>
    <submittedName>
        <fullName evidence="6">NAD-dependent succinate-semialdehyde dehydrogenase</fullName>
    </submittedName>
</protein>
<dbReference type="PROSITE" id="PS00687">
    <property type="entry name" value="ALDEHYDE_DEHYDR_GLU"/>
    <property type="match status" value="1"/>
</dbReference>
<keyword evidence="2 4" id="KW-0560">Oxidoreductase</keyword>
<dbReference type="InterPro" id="IPR016162">
    <property type="entry name" value="Ald_DH_N"/>
</dbReference>
<dbReference type="EMBL" id="BMGI01000001">
    <property type="protein sequence ID" value="GGD26321.1"/>
    <property type="molecule type" value="Genomic_DNA"/>
</dbReference>
<reference evidence="7" key="1">
    <citation type="journal article" date="2019" name="Int. J. Syst. Evol. Microbiol.">
        <title>The Global Catalogue of Microorganisms (GCM) 10K type strain sequencing project: providing services to taxonomists for standard genome sequencing and annotation.</title>
        <authorList>
            <consortium name="The Broad Institute Genomics Platform"/>
            <consortium name="The Broad Institute Genome Sequencing Center for Infectious Disease"/>
            <person name="Wu L."/>
            <person name="Ma J."/>
        </authorList>
    </citation>
    <scope>NUCLEOTIDE SEQUENCE [LARGE SCALE GENOMIC DNA]</scope>
    <source>
        <strain evidence="7">CGMCC 1.12922</strain>
    </source>
</reference>
<dbReference type="InterPro" id="IPR016163">
    <property type="entry name" value="Ald_DH_C"/>
</dbReference>
<dbReference type="PANTHER" id="PTHR43353">
    <property type="entry name" value="SUCCINATE-SEMIALDEHYDE DEHYDROGENASE, MITOCHONDRIAL"/>
    <property type="match status" value="1"/>
</dbReference>
<dbReference type="Gene3D" id="3.40.605.10">
    <property type="entry name" value="Aldehyde Dehydrogenase, Chain A, domain 1"/>
    <property type="match status" value="1"/>
</dbReference>
<evidence type="ECO:0000256" key="4">
    <source>
        <dbReference type="RuleBase" id="RU003345"/>
    </source>
</evidence>
<feature type="active site" evidence="3">
    <location>
        <position position="265"/>
    </location>
</feature>
<organism evidence="6 7">
    <name type="scientific">Sinisalibacter lacisalsi</name>
    <dbReference type="NCBI Taxonomy" id="1526570"/>
    <lineage>
        <taxon>Bacteria</taxon>
        <taxon>Pseudomonadati</taxon>
        <taxon>Pseudomonadota</taxon>
        <taxon>Alphaproteobacteria</taxon>
        <taxon>Rhodobacterales</taxon>
        <taxon>Roseobacteraceae</taxon>
        <taxon>Sinisalibacter</taxon>
    </lineage>
</organism>
<dbReference type="PROSITE" id="PS00070">
    <property type="entry name" value="ALDEHYDE_DEHYDR_CYS"/>
    <property type="match status" value="1"/>
</dbReference>
<dbReference type="InterPro" id="IPR016161">
    <property type="entry name" value="Ald_DH/histidinol_DH"/>
</dbReference>
<accession>A0ABQ1QHJ8</accession>
<evidence type="ECO:0000256" key="3">
    <source>
        <dbReference type="PROSITE-ProRule" id="PRU10007"/>
    </source>
</evidence>